<dbReference type="Proteomes" id="UP000051574">
    <property type="component" value="Unassembled WGS sequence"/>
</dbReference>
<dbReference type="GO" id="GO:0006545">
    <property type="term" value="P:glycine biosynthetic process"/>
    <property type="evidence" value="ECO:0007669"/>
    <property type="project" value="TreeGrafter"/>
</dbReference>
<dbReference type="PANTHER" id="PTHR48097">
    <property type="entry name" value="L-THREONINE ALDOLASE-RELATED"/>
    <property type="match status" value="1"/>
</dbReference>
<evidence type="ECO:0000313" key="5">
    <source>
        <dbReference type="Proteomes" id="UP000051574"/>
    </source>
</evidence>
<dbReference type="OrthoDB" id="10261951at2759"/>
<proteinExistence type="predicted"/>
<sequence>MRQAGVIAAAGIVALDTMMDQLRLDHEHSHKIAKAIHNTHSKLFKVDLQTAETNILMIYLDNTKVSANDFLRRLYDVHPSDPVKVKIRASTRDSGCVRFVFYWEITDVDVEMAIKKLECVIAEFETKTNV</sequence>
<feature type="domain" description="Aromatic amino acid beta-eliminating lyase/threonine aldolase" evidence="3">
    <location>
        <begin position="1"/>
        <end position="61"/>
    </location>
</feature>
<keyword evidence="2" id="KW-0663">Pyridoxal phosphate</keyword>
<name>A0A0T6B4F6_9SCAR</name>
<comment type="cofactor">
    <cofactor evidence="1">
        <name>pyridoxal 5'-phosphate</name>
        <dbReference type="ChEBI" id="CHEBI:597326"/>
    </cofactor>
</comment>
<gene>
    <name evidence="4" type="ORF">AMK59_4385</name>
</gene>
<evidence type="ECO:0000256" key="2">
    <source>
        <dbReference type="ARBA" id="ARBA00022898"/>
    </source>
</evidence>
<evidence type="ECO:0000259" key="3">
    <source>
        <dbReference type="Pfam" id="PF01212"/>
    </source>
</evidence>
<dbReference type="InterPro" id="IPR015424">
    <property type="entry name" value="PyrdxlP-dep_Trfase"/>
</dbReference>
<dbReference type="PANTHER" id="PTHR48097:SF9">
    <property type="entry name" value="L-THREONINE ALDOLASE"/>
    <property type="match status" value="1"/>
</dbReference>
<dbReference type="GO" id="GO:0006567">
    <property type="term" value="P:L-threonine catabolic process"/>
    <property type="evidence" value="ECO:0007669"/>
    <property type="project" value="TreeGrafter"/>
</dbReference>
<dbReference type="GO" id="GO:0008732">
    <property type="term" value="F:L-allo-threonine aldolase activity"/>
    <property type="evidence" value="ECO:0007669"/>
    <property type="project" value="TreeGrafter"/>
</dbReference>
<dbReference type="InterPro" id="IPR015422">
    <property type="entry name" value="PyrdxlP-dep_Trfase_small"/>
</dbReference>
<dbReference type="GO" id="GO:0005829">
    <property type="term" value="C:cytosol"/>
    <property type="evidence" value="ECO:0007669"/>
    <property type="project" value="TreeGrafter"/>
</dbReference>
<dbReference type="AlphaFoldDB" id="A0A0T6B4F6"/>
<dbReference type="Pfam" id="PF01212">
    <property type="entry name" value="Beta_elim_lyase"/>
    <property type="match status" value="1"/>
</dbReference>
<evidence type="ECO:0000256" key="1">
    <source>
        <dbReference type="ARBA" id="ARBA00001933"/>
    </source>
</evidence>
<comment type="caution">
    <text evidence="4">The sequence shown here is derived from an EMBL/GenBank/DDBJ whole genome shotgun (WGS) entry which is preliminary data.</text>
</comment>
<accession>A0A0T6B4F6</accession>
<evidence type="ECO:0000313" key="4">
    <source>
        <dbReference type="EMBL" id="KRT82210.1"/>
    </source>
</evidence>
<organism evidence="4 5">
    <name type="scientific">Oryctes borbonicus</name>
    <dbReference type="NCBI Taxonomy" id="1629725"/>
    <lineage>
        <taxon>Eukaryota</taxon>
        <taxon>Metazoa</taxon>
        <taxon>Ecdysozoa</taxon>
        <taxon>Arthropoda</taxon>
        <taxon>Hexapoda</taxon>
        <taxon>Insecta</taxon>
        <taxon>Pterygota</taxon>
        <taxon>Neoptera</taxon>
        <taxon>Endopterygota</taxon>
        <taxon>Coleoptera</taxon>
        <taxon>Polyphaga</taxon>
        <taxon>Scarabaeiformia</taxon>
        <taxon>Scarabaeidae</taxon>
        <taxon>Dynastinae</taxon>
        <taxon>Oryctes</taxon>
    </lineage>
</organism>
<dbReference type="SUPFAM" id="SSF53383">
    <property type="entry name" value="PLP-dependent transferases"/>
    <property type="match status" value="1"/>
</dbReference>
<keyword evidence="5" id="KW-1185">Reference proteome</keyword>
<dbReference type="Gene3D" id="3.90.1150.10">
    <property type="entry name" value="Aspartate Aminotransferase, domain 1"/>
    <property type="match status" value="1"/>
</dbReference>
<protein>
    <recommendedName>
        <fullName evidence="3">Aromatic amino acid beta-eliminating lyase/threonine aldolase domain-containing protein</fullName>
    </recommendedName>
</protein>
<dbReference type="InterPro" id="IPR001597">
    <property type="entry name" value="ArAA_b-elim_lyase/Thr_aldolase"/>
</dbReference>
<dbReference type="EMBL" id="LJIG01009873">
    <property type="protein sequence ID" value="KRT82210.1"/>
    <property type="molecule type" value="Genomic_DNA"/>
</dbReference>
<reference evidence="4 5" key="1">
    <citation type="submission" date="2015-09" db="EMBL/GenBank/DDBJ databases">
        <title>Draft genome of the scarab beetle Oryctes borbonicus.</title>
        <authorList>
            <person name="Meyer J.M."/>
            <person name="Markov G.V."/>
            <person name="Baskaran P."/>
            <person name="Herrmann M."/>
            <person name="Sommer R.J."/>
            <person name="Roedelsperger C."/>
        </authorList>
    </citation>
    <scope>NUCLEOTIDE SEQUENCE [LARGE SCALE GENOMIC DNA]</scope>
    <source>
        <strain evidence="4">OB123</strain>
        <tissue evidence="4">Whole animal</tissue>
    </source>
</reference>